<gene>
    <name evidence="6" type="ORF">GCM10022403_061000</name>
</gene>
<dbReference type="Pfam" id="PF03466">
    <property type="entry name" value="LysR_substrate"/>
    <property type="match status" value="1"/>
</dbReference>
<keyword evidence="3" id="KW-0238">DNA-binding</keyword>
<name>A0ABP7IIL7_9ACTN</name>
<comment type="caution">
    <text evidence="6">The sequence shown here is derived from an EMBL/GenBank/DDBJ whole genome shotgun (WGS) entry which is preliminary data.</text>
</comment>
<dbReference type="InterPro" id="IPR036388">
    <property type="entry name" value="WH-like_DNA-bd_sf"/>
</dbReference>
<dbReference type="RefSeq" id="WP_275776672.1">
    <property type="nucleotide sequence ID" value="NZ_BAABDE010000023.1"/>
</dbReference>
<dbReference type="InterPro" id="IPR005119">
    <property type="entry name" value="LysR_subst-bd"/>
</dbReference>
<dbReference type="PANTHER" id="PTHR30346:SF30">
    <property type="entry name" value="SMALL NEUTRAL PROTEASE REGULATORY PROTEIN"/>
    <property type="match status" value="1"/>
</dbReference>
<dbReference type="SUPFAM" id="SSF53850">
    <property type="entry name" value="Periplasmic binding protein-like II"/>
    <property type="match status" value="1"/>
</dbReference>
<dbReference type="InterPro" id="IPR000847">
    <property type="entry name" value="LysR_HTH_N"/>
</dbReference>
<dbReference type="Gene3D" id="3.40.190.290">
    <property type="match status" value="1"/>
</dbReference>
<evidence type="ECO:0000313" key="6">
    <source>
        <dbReference type="EMBL" id="GAA3819348.1"/>
    </source>
</evidence>
<dbReference type="Gene3D" id="1.10.10.10">
    <property type="entry name" value="Winged helix-like DNA-binding domain superfamily/Winged helix DNA-binding domain"/>
    <property type="match status" value="1"/>
</dbReference>
<evidence type="ECO:0000259" key="5">
    <source>
        <dbReference type="PROSITE" id="PS50931"/>
    </source>
</evidence>
<keyword evidence="4" id="KW-0804">Transcription</keyword>
<dbReference type="PRINTS" id="PR00039">
    <property type="entry name" value="HTHLYSR"/>
</dbReference>
<evidence type="ECO:0000256" key="2">
    <source>
        <dbReference type="ARBA" id="ARBA00023015"/>
    </source>
</evidence>
<dbReference type="CDD" id="cd08414">
    <property type="entry name" value="PBP2_LTTR_aromatics_like"/>
    <property type="match status" value="1"/>
</dbReference>
<dbReference type="SUPFAM" id="SSF46785">
    <property type="entry name" value="Winged helix' DNA-binding domain"/>
    <property type="match status" value="1"/>
</dbReference>
<dbReference type="Pfam" id="PF00126">
    <property type="entry name" value="HTH_1"/>
    <property type="match status" value="1"/>
</dbReference>
<proteinExistence type="inferred from homology"/>
<evidence type="ECO:0000256" key="3">
    <source>
        <dbReference type="ARBA" id="ARBA00023125"/>
    </source>
</evidence>
<sequence>MDLEVRHLRVICAIGEAGSITKAAAQLGTAQPTLTAQLSRIERLLGGPLFVRSRQGAAPTTLGEFVLAKARSVIASFDAIQREAAAQVGFMDGRRPLRYAANPGPLMVGLLDGLQDVFPGTEVTLRTETHVSTALDLVASGQQDLGVVVEYVRDDGPPLPPEVATLTVATEPVFVLLSASHPLADRPELDIAQLRDARWALPVSQGSGMMEAFTELCAKKGFTATVRHEAEGSAARELIAAGQAVGLGQATFRSTAGVVPLPLTGSPLRIRHVLLWHRGSALARRVPAVAERAERAYADAVARSPHYLAWLAGHAALT</sequence>
<accession>A0ABP7IIL7</accession>
<reference evidence="7" key="1">
    <citation type="journal article" date="2019" name="Int. J. Syst. Evol. Microbiol.">
        <title>The Global Catalogue of Microorganisms (GCM) 10K type strain sequencing project: providing services to taxonomists for standard genome sequencing and annotation.</title>
        <authorList>
            <consortium name="The Broad Institute Genomics Platform"/>
            <consortium name="The Broad Institute Genome Sequencing Center for Infectious Disease"/>
            <person name="Wu L."/>
            <person name="Ma J."/>
        </authorList>
    </citation>
    <scope>NUCLEOTIDE SEQUENCE [LARGE SCALE GENOMIC DNA]</scope>
    <source>
        <strain evidence="7">JCM 17138</strain>
    </source>
</reference>
<dbReference type="InterPro" id="IPR036390">
    <property type="entry name" value="WH_DNA-bd_sf"/>
</dbReference>
<protein>
    <submittedName>
        <fullName evidence="6">LysR family transcriptional regulator</fullName>
    </submittedName>
</protein>
<evidence type="ECO:0000256" key="4">
    <source>
        <dbReference type="ARBA" id="ARBA00023163"/>
    </source>
</evidence>
<evidence type="ECO:0000256" key="1">
    <source>
        <dbReference type="ARBA" id="ARBA00009437"/>
    </source>
</evidence>
<evidence type="ECO:0000313" key="7">
    <source>
        <dbReference type="Proteomes" id="UP001501009"/>
    </source>
</evidence>
<keyword evidence="2" id="KW-0805">Transcription regulation</keyword>
<dbReference type="Proteomes" id="UP001501009">
    <property type="component" value="Unassembled WGS sequence"/>
</dbReference>
<dbReference type="PANTHER" id="PTHR30346">
    <property type="entry name" value="TRANSCRIPTIONAL DUAL REGULATOR HCAR-RELATED"/>
    <property type="match status" value="1"/>
</dbReference>
<keyword evidence="7" id="KW-1185">Reference proteome</keyword>
<organism evidence="6 7">
    <name type="scientific">Streptomyces coacervatus</name>
    <dbReference type="NCBI Taxonomy" id="647381"/>
    <lineage>
        <taxon>Bacteria</taxon>
        <taxon>Bacillati</taxon>
        <taxon>Actinomycetota</taxon>
        <taxon>Actinomycetes</taxon>
        <taxon>Kitasatosporales</taxon>
        <taxon>Streptomycetaceae</taxon>
        <taxon>Streptomyces</taxon>
    </lineage>
</organism>
<dbReference type="EMBL" id="BAABDE010000023">
    <property type="protein sequence ID" value="GAA3819348.1"/>
    <property type="molecule type" value="Genomic_DNA"/>
</dbReference>
<comment type="similarity">
    <text evidence="1">Belongs to the LysR transcriptional regulatory family.</text>
</comment>
<feature type="domain" description="HTH lysR-type" evidence="5">
    <location>
        <begin position="1"/>
        <end position="60"/>
    </location>
</feature>
<dbReference type="PROSITE" id="PS50931">
    <property type="entry name" value="HTH_LYSR"/>
    <property type="match status" value="1"/>
</dbReference>